<dbReference type="Pfam" id="PF03641">
    <property type="entry name" value="Lysine_decarbox"/>
    <property type="match status" value="1"/>
</dbReference>
<name>A0A512BC81_9BACT</name>
<accession>A0A512BC81</accession>
<evidence type="ECO:0000313" key="5">
    <source>
        <dbReference type="Proteomes" id="UP000321513"/>
    </source>
</evidence>
<comment type="caution">
    <text evidence="4">The sequence shown here is derived from an EMBL/GenBank/DDBJ whole genome shotgun (WGS) entry which is preliminary data.</text>
</comment>
<evidence type="ECO:0000256" key="1">
    <source>
        <dbReference type="ARBA" id="ARBA00000274"/>
    </source>
</evidence>
<protein>
    <recommendedName>
        <fullName evidence="3">Cytokinin riboside 5'-monophosphate phosphoribohydrolase</fullName>
        <ecNumber evidence="3">3.2.2.n1</ecNumber>
    </recommendedName>
</protein>
<dbReference type="EC" id="3.2.2.n1" evidence="3"/>
<dbReference type="InterPro" id="IPR005269">
    <property type="entry name" value="LOG"/>
</dbReference>
<evidence type="ECO:0000256" key="3">
    <source>
        <dbReference type="RuleBase" id="RU363015"/>
    </source>
</evidence>
<dbReference type="Proteomes" id="UP000321513">
    <property type="component" value="Unassembled WGS sequence"/>
</dbReference>
<dbReference type="AlphaFoldDB" id="A0A512BC81"/>
<gene>
    <name evidence="4" type="ORF">SAE01_20200</name>
</gene>
<dbReference type="PANTHER" id="PTHR31223">
    <property type="entry name" value="LOG FAMILY PROTEIN YJL055W"/>
    <property type="match status" value="1"/>
</dbReference>
<evidence type="ECO:0000313" key="4">
    <source>
        <dbReference type="EMBL" id="GEO09524.1"/>
    </source>
</evidence>
<reference evidence="4 5" key="1">
    <citation type="submission" date="2019-07" db="EMBL/GenBank/DDBJ databases">
        <title>Whole genome shotgun sequence of Segetibacter aerophilus NBRC 106135.</title>
        <authorList>
            <person name="Hosoyama A."/>
            <person name="Uohara A."/>
            <person name="Ohji S."/>
            <person name="Ichikawa N."/>
        </authorList>
    </citation>
    <scope>NUCLEOTIDE SEQUENCE [LARGE SCALE GENOMIC DNA]</scope>
    <source>
        <strain evidence="4 5">NBRC 106135</strain>
    </source>
</reference>
<comment type="similarity">
    <text evidence="2 3">Belongs to the LOG family.</text>
</comment>
<dbReference type="OrthoDB" id="9801098at2"/>
<keyword evidence="3" id="KW-0203">Cytokinin biosynthesis</keyword>
<dbReference type="GO" id="GO:0008714">
    <property type="term" value="F:AMP nucleosidase activity"/>
    <property type="evidence" value="ECO:0007669"/>
    <property type="project" value="UniProtKB-EC"/>
</dbReference>
<dbReference type="NCBIfam" id="TIGR00730">
    <property type="entry name" value="Rossman fold protein, TIGR00730 family"/>
    <property type="match status" value="1"/>
</dbReference>
<dbReference type="SUPFAM" id="SSF102405">
    <property type="entry name" value="MCP/YpsA-like"/>
    <property type="match status" value="1"/>
</dbReference>
<dbReference type="GO" id="GO:0005829">
    <property type="term" value="C:cytosol"/>
    <property type="evidence" value="ECO:0007669"/>
    <property type="project" value="TreeGrafter"/>
</dbReference>
<sequence>MNLTSIAVFCGSQKGSDPVFVQHATELGEYMGRNNITLIYGGGKKGLMGAVADAAMKSGGKVTGIIPEILIGWEHQHTAITDLQVVADMHARKKIMYDLCDAAIILPGGNGTLDEMFEMLTWNTLKIHNKKIILLNSAGFYNHLISHIAHMQACDFLYEDWHDRILVVETAQQLISFLDEDKS</sequence>
<comment type="catalytic activity">
    <reaction evidence="1">
        <text>AMP + H2O = D-ribose 5-phosphate + adenine</text>
        <dbReference type="Rhea" id="RHEA:20129"/>
        <dbReference type="ChEBI" id="CHEBI:15377"/>
        <dbReference type="ChEBI" id="CHEBI:16708"/>
        <dbReference type="ChEBI" id="CHEBI:78346"/>
        <dbReference type="ChEBI" id="CHEBI:456215"/>
        <dbReference type="EC" id="3.2.2.4"/>
    </reaction>
</comment>
<dbReference type="GO" id="GO:0009691">
    <property type="term" value="P:cytokinin biosynthetic process"/>
    <property type="evidence" value="ECO:0007669"/>
    <property type="project" value="UniProtKB-UniRule"/>
</dbReference>
<dbReference type="PANTHER" id="PTHR31223:SF70">
    <property type="entry name" value="LOG FAMILY PROTEIN YJL055W"/>
    <property type="match status" value="1"/>
</dbReference>
<proteinExistence type="inferred from homology"/>
<dbReference type="EMBL" id="BJYT01000006">
    <property type="protein sequence ID" value="GEO09524.1"/>
    <property type="molecule type" value="Genomic_DNA"/>
</dbReference>
<keyword evidence="3 4" id="KW-0378">Hydrolase</keyword>
<dbReference type="InterPro" id="IPR031100">
    <property type="entry name" value="LOG_fam"/>
</dbReference>
<keyword evidence="5" id="KW-1185">Reference proteome</keyword>
<dbReference type="RefSeq" id="WP_147203636.1">
    <property type="nucleotide sequence ID" value="NZ_BJYT01000006.1"/>
</dbReference>
<dbReference type="Gene3D" id="3.40.50.450">
    <property type="match status" value="1"/>
</dbReference>
<organism evidence="4 5">
    <name type="scientific">Segetibacter aerophilus</name>
    <dbReference type="NCBI Taxonomy" id="670293"/>
    <lineage>
        <taxon>Bacteria</taxon>
        <taxon>Pseudomonadati</taxon>
        <taxon>Bacteroidota</taxon>
        <taxon>Chitinophagia</taxon>
        <taxon>Chitinophagales</taxon>
        <taxon>Chitinophagaceae</taxon>
        <taxon>Segetibacter</taxon>
    </lineage>
</organism>
<evidence type="ECO:0000256" key="2">
    <source>
        <dbReference type="ARBA" id="ARBA00006763"/>
    </source>
</evidence>